<dbReference type="InterPro" id="IPR027417">
    <property type="entry name" value="P-loop_NTPase"/>
</dbReference>
<keyword evidence="3" id="KW-0963">Cytoplasm</keyword>
<dbReference type="InterPro" id="IPR003593">
    <property type="entry name" value="AAA+_ATPase"/>
</dbReference>
<evidence type="ECO:0000256" key="11">
    <source>
        <dbReference type="ARBA" id="ARBA00023175"/>
    </source>
</evidence>
<evidence type="ECO:0000256" key="14">
    <source>
        <dbReference type="SAM" id="Coils"/>
    </source>
</evidence>
<keyword evidence="9 14" id="KW-0175">Coiled coil</keyword>
<feature type="coiled-coil region" evidence="14">
    <location>
        <begin position="715"/>
        <end position="782"/>
    </location>
</feature>
<evidence type="ECO:0000256" key="9">
    <source>
        <dbReference type="ARBA" id="ARBA00023054"/>
    </source>
</evidence>
<keyword evidence="18" id="KW-1185">Reference proteome</keyword>
<dbReference type="GO" id="GO:0030286">
    <property type="term" value="C:dynein complex"/>
    <property type="evidence" value="ECO:0007669"/>
    <property type="project" value="UniProtKB-KW"/>
</dbReference>
<keyword evidence="4" id="KW-0493">Microtubule</keyword>
<dbReference type="GO" id="GO:0005930">
    <property type="term" value="C:axoneme"/>
    <property type="evidence" value="ECO:0007669"/>
    <property type="project" value="UniProtKB-SubCell"/>
</dbReference>
<dbReference type="Gene3D" id="3.40.50.300">
    <property type="entry name" value="P-loop containing nucleotide triphosphate hydrolases"/>
    <property type="match status" value="3"/>
</dbReference>
<keyword evidence="6" id="KW-0970">Cilium biogenesis/degradation</keyword>
<dbReference type="SUPFAM" id="SSF52540">
    <property type="entry name" value="P-loop containing nucleoside triphosphate hydrolases"/>
    <property type="match status" value="4"/>
</dbReference>
<feature type="domain" description="AAA+ ATPase" evidence="16">
    <location>
        <begin position="1347"/>
        <end position="1486"/>
    </location>
</feature>
<dbReference type="Gene3D" id="1.20.140.100">
    <property type="entry name" value="Dynein heavy chain, N-terminal domain 2"/>
    <property type="match status" value="1"/>
</dbReference>
<dbReference type="InterPro" id="IPR041466">
    <property type="entry name" value="Dynein_AAA5_ext"/>
</dbReference>
<dbReference type="InterPro" id="IPR013602">
    <property type="entry name" value="Dynein_heavy_linker"/>
</dbReference>
<dbReference type="FunFam" id="3.40.50.300:FF:001328">
    <property type="entry name" value="Dynein heavy chain 6, axonemal"/>
    <property type="match status" value="1"/>
</dbReference>
<dbReference type="GO" id="GO:0051959">
    <property type="term" value="F:dynein light intermediate chain binding"/>
    <property type="evidence" value="ECO:0007669"/>
    <property type="project" value="InterPro"/>
</dbReference>
<keyword evidence="8" id="KW-0243">Dynein</keyword>
<evidence type="ECO:0000256" key="8">
    <source>
        <dbReference type="ARBA" id="ARBA00023017"/>
    </source>
</evidence>
<dbReference type="Gene3D" id="1.10.287.2620">
    <property type="match status" value="1"/>
</dbReference>
<gene>
    <name evidence="17" type="ORF">WJX84_006418</name>
</gene>
<feature type="non-terminal residue" evidence="17">
    <location>
        <position position="2579"/>
    </location>
</feature>
<evidence type="ECO:0000256" key="6">
    <source>
        <dbReference type="ARBA" id="ARBA00022794"/>
    </source>
</evidence>
<evidence type="ECO:0000256" key="7">
    <source>
        <dbReference type="ARBA" id="ARBA00022840"/>
    </source>
</evidence>
<dbReference type="FunFam" id="3.40.50.300:FF:002141">
    <property type="entry name" value="Dynein heavy chain"/>
    <property type="match status" value="1"/>
</dbReference>
<protein>
    <recommendedName>
        <fullName evidence="16">AAA+ ATPase domain-containing protein</fullName>
    </recommendedName>
</protein>
<dbReference type="EMBL" id="JALJOV010001321">
    <property type="protein sequence ID" value="KAK9849791.1"/>
    <property type="molecule type" value="Genomic_DNA"/>
</dbReference>
<dbReference type="FunFam" id="1.10.8.710:FF:000004">
    <property type="entry name" value="Dynein axonemal heavy chain 6"/>
    <property type="match status" value="1"/>
</dbReference>
<keyword evidence="11" id="KW-0505">Motor protein</keyword>
<dbReference type="GO" id="GO:0045505">
    <property type="term" value="F:dynein intermediate chain binding"/>
    <property type="evidence" value="ECO:0007669"/>
    <property type="project" value="InterPro"/>
</dbReference>
<dbReference type="SMART" id="SM00382">
    <property type="entry name" value="AAA"/>
    <property type="match status" value="2"/>
</dbReference>
<evidence type="ECO:0000256" key="10">
    <source>
        <dbReference type="ARBA" id="ARBA00023069"/>
    </source>
</evidence>
<dbReference type="InterPro" id="IPR041589">
    <property type="entry name" value="DNAH3_AAA_lid_1"/>
</dbReference>
<evidence type="ECO:0000256" key="4">
    <source>
        <dbReference type="ARBA" id="ARBA00022701"/>
    </source>
</evidence>
<keyword evidence="13" id="KW-0966">Cell projection</keyword>
<organism evidence="17 18">
    <name type="scientific">Apatococcus fuscideae</name>
    <dbReference type="NCBI Taxonomy" id="2026836"/>
    <lineage>
        <taxon>Eukaryota</taxon>
        <taxon>Viridiplantae</taxon>
        <taxon>Chlorophyta</taxon>
        <taxon>core chlorophytes</taxon>
        <taxon>Trebouxiophyceae</taxon>
        <taxon>Chlorellales</taxon>
        <taxon>Chlorellaceae</taxon>
        <taxon>Apatococcus</taxon>
    </lineage>
</organism>
<dbReference type="Pfam" id="PF12775">
    <property type="entry name" value="AAA_7"/>
    <property type="match status" value="1"/>
</dbReference>
<dbReference type="InterPro" id="IPR024317">
    <property type="entry name" value="Dynein_heavy_chain_D4_dom"/>
</dbReference>
<dbReference type="Gene3D" id="1.20.920.30">
    <property type="match status" value="1"/>
</dbReference>
<evidence type="ECO:0000256" key="15">
    <source>
        <dbReference type="SAM" id="MobiDB-lite"/>
    </source>
</evidence>
<evidence type="ECO:0000256" key="1">
    <source>
        <dbReference type="ARBA" id="ARBA00004430"/>
    </source>
</evidence>
<keyword evidence="10" id="KW-0969">Cilium</keyword>
<dbReference type="Pfam" id="PF12780">
    <property type="entry name" value="AAA_8"/>
    <property type="match status" value="1"/>
</dbReference>
<evidence type="ECO:0000256" key="5">
    <source>
        <dbReference type="ARBA" id="ARBA00022741"/>
    </source>
</evidence>
<evidence type="ECO:0000256" key="13">
    <source>
        <dbReference type="ARBA" id="ARBA00023273"/>
    </source>
</evidence>
<dbReference type="GO" id="GO:0005524">
    <property type="term" value="F:ATP binding"/>
    <property type="evidence" value="ECO:0007669"/>
    <property type="project" value="UniProtKB-KW"/>
</dbReference>
<keyword evidence="5" id="KW-0547">Nucleotide-binding</keyword>
<dbReference type="PANTHER" id="PTHR45703">
    <property type="entry name" value="DYNEIN HEAVY CHAIN"/>
    <property type="match status" value="1"/>
</dbReference>
<dbReference type="GO" id="GO:0030030">
    <property type="term" value="P:cell projection organization"/>
    <property type="evidence" value="ECO:0007669"/>
    <property type="project" value="UniProtKB-KW"/>
</dbReference>
<reference evidence="17 18" key="1">
    <citation type="journal article" date="2024" name="Nat. Commun.">
        <title>Phylogenomics reveals the evolutionary origins of lichenization in chlorophyte algae.</title>
        <authorList>
            <person name="Puginier C."/>
            <person name="Libourel C."/>
            <person name="Otte J."/>
            <person name="Skaloud P."/>
            <person name="Haon M."/>
            <person name="Grisel S."/>
            <person name="Petersen M."/>
            <person name="Berrin J.G."/>
            <person name="Delaux P.M."/>
            <person name="Dal Grande F."/>
            <person name="Keller J."/>
        </authorList>
    </citation>
    <scope>NUCLEOTIDE SEQUENCE [LARGE SCALE GENOMIC DNA]</scope>
    <source>
        <strain evidence="17 18">SAG 2523</strain>
    </source>
</reference>
<name>A0AAW1SPR5_9CHLO</name>
<keyword evidence="12" id="KW-0206">Cytoskeleton</keyword>
<evidence type="ECO:0000313" key="17">
    <source>
        <dbReference type="EMBL" id="KAK9849791.1"/>
    </source>
</evidence>
<evidence type="ECO:0000259" key="16">
    <source>
        <dbReference type="SMART" id="SM00382"/>
    </source>
</evidence>
<evidence type="ECO:0000256" key="12">
    <source>
        <dbReference type="ARBA" id="ARBA00023212"/>
    </source>
</evidence>
<dbReference type="InterPro" id="IPR026983">
    <property type="entry name" value="DHC"/>
</dbReference>
<dbReference type="Pfam" id="PF17852">
    <property type="entry name" value="Dynein_AAA_lid"/>
    <property type="match status" value="1"/>
</dbReference>
<comment type="similarity">
    <text evidence="2">Belongs to the dynein heavy chain family.</text>
</comment>
<dbReference type="Pfam" id="PF17857">
    <property type="entry name" value="AAA_lid_1"/>
    <property type="match status" value="1"/>
</dbReference>
<dbReference type="Gene3D" id="1.10.8.710">
    <property type="match status" value="1"/>
</dbReference>
<dbReference type="Pfam" id="PF08393">
    <property type="entry name" value="DHC_N2"/>
    <property type="match status" value="1"/>
</dbReference>
<dbReference type="InterPro" id="IPR042228">
    <property type="entry name" value="Dynein_linker_3"/>
</dbReference>
<dbReference type="Gene3D" id="3.20.180.20">
    <property type="entry name" value="Dynein heavy chain, N-terminal domain 2"/>
    <property type="match status" value="1"/>
</dbReference>
<dbReference type="GO" id="GO:0007018">
    <property type="term" value="P:microtubule-based movement"/>
    <property type="evidence" value="ECO:0007669"/>
    <property type="project" value="InterPro"/>
</dbReference>
<accession>A0AAW1SPR5</accession>
<proteinExistence type="inferred from homology"/>
<dbReference type="InterPro" id="IPR042222">
    <property type="entry name" value="Dynein_2_N"/>
</dbReference>
<feature type="region of interest" description="Disordered" evidence="15">
    <location>
        <begin position="59"/>
        <end position="102"/>
    </location>
</feature>
<keyword evidence="7" id="KW-0067">ATP-binding</keyword>
<dbReference type="InterPro" id="IPR043157">
    <property type="entry name" value="Dynein_AAA1S"/>
</dbReference>
<dbReference type="Gene3D" id="1.10.472.130">
    <property type="match status" value="1"/>
</dbReference>
<dbReference type="Pfam" id="PF12774">
    <property type="entry name" value="AAA_6"/>
    <property type="match status" value="1"/>
</dbReference>
<comment type="subcellular location">
    <subcellularLocation>
        <location evidence="1">Cytoplasm</location>
        <location evidence="1">Cytoskeleton</location>
        <location evidence="1">Cilium axoneme</location>
    </subcellularLocation>
</comment>
<dbReference type="Gene3D" id="1.20.58.1120">
    <property type="match status" value="2"/>
</dbReference>
<evidence type="ECO:0000256" key="2">
    <source>
        <dbReference type="ARBA" id="ARBA00008887"/>
    </source>
</evidence>
<sequence length="2579" mass="287222">MPGPIDQDANLASELFWHPALSRVPAKESAAGRAFNWQPSEAASTGKASKRLSDGIFSIDTMPGISGPHSLSFPRKKQRPQEAQKIRAQHATQADESGQPMVEDDAAQLPTRVPGRQAAGPAHPAELTDASEIFKTSDDVLEHYARHGKSSVYKFINCNRAPLGRRFRPYDLVVVRREQLNPAEHFTISPAGVVKMKSGTLSSFTSLAQWLREKTLFELCTHINFFRHYLIGRCFRRWHKEVRQRLFRKVRESIEARLFLAKPPFCAALRQLAALVADMSRVRCLAASPGHLYMLEEYADQQVALREQTTKPGLEGLVEKMQQVVEDLCKEVQKEAQLYRDSIRSEAELLDTTGVDLHRRAIGSSNRPMVVIKAEKIKHAKNYWRVMEEASLLGNMVRLADIMMVEGVVSWGVASTAELLHVLEASKQTSESKQSRGVLQSSVQFAEQGTVFLPDQYAVLDVLNSNTIEGTVGMMQAAPRLLFMRCFSHYLEGKPAGLSPAVIIRAMPEFQDLRQRIDNLVTQDFAAAKEYATVFDEHRKVYDFGNTWSIDAYASRHRSIREIRRDLHKQAQWRNELEKMRVASAVGCLQVETRTLRAALMPITVRTLDQIKGLLVGWARDACISSLANLQERLRLIQERPLDLAGFVAYQIMHRQQAEEKRAALQEASAVDDMYEMLSVYEQKVPIGDQVKHDELREAAASLLQELQSGKEWLADNKEDQIATLESEMRSLEEDLEGLAGLLQQGIFTDPESPPAEAVSELDDIQDRLAALKDTAANLNGYRKVFGLPIQQLESLAAVQSHAEELYAIWQLLMRLQEKLVDWTTGTMLEHGTNKVRINVEDIKKELEEFGSQAYKFGKANKENRVVGAVKEELEGFKKILPVVEQLANPALRDRHFHAIFAILGLDQALEGGIIQNEDGSWDPFSLDDLLHSGASDHLEAIAAVSGNASKEASLQAALDKMQADWASMAFRLIEYKDTGTYITGGTDEIQALLDDQLVKVASMQASPFIGPLESVASDWKNTLDRLQDILDNWLTCQSTWQYLEPVFSSPDIMKQMPEEGDKFVQVDQAWRDLMASAVSNPSCLAIAADAERLITLRQSNALLEEIQKGLAAYLELKRIAFPRFFFLSNDEMLEILSETKDPTRVQPHLSKCFEGISKLEFDKDGIIKSMVSSEGELVPFKKPIDPAKANGAVEKWLAQVESGMLESVQDACRLGVESYGGRPREAWVLEWPGQVVLVGSAIFWTAEVSASLSSKDTGALKATADGCTSQLGEIVGLGRPQDFAWLSQLRMYWEDLPEKPGKPTIPVRMMNAEVEYGYEYLGNSTRLVVTPLTDRCYRTLMGAIHLNLGGAPEGPAGTGKTETTKDLAKALARQCVVFNCSDTLDYLTMAKFFKGLAASGAWACFDEFNRIDLEVLSVVAQQVLEIQLAVKAKLKTFVFEGSQLALRPTCNVFITMNPGYAGRSELPDNLKALFRTVAMMVPDYTMISEIMLYSSGYHQARDCARKIVATYKLCSETLSSQDHYDYGMRAVMAVLRAAGNLKRRFPDEEELILMLRSIVDVNLCKFLSQDVPLFQGITADLFPGVQLPPPDYSELKAALLDRCATMKLQPTEYFITKVIQLYEMIIVRHGLMVVGLPFSAKSSALAVLSGALGDLAAQGKIGALFNPVDMRILNPKAVTMGQLYGETDKATQEWKDGVLAVLFKQLASDPSPSRKWLVLDGPVDALWIENMNTVLDDNRKLCLPNSEIIQMSSTMSIIFEVRDLTVASPATVSRCGMVYMEPAQLGWQPLLESWLSTLQEALSEALTAHVRSLFLWALPASLRFVRRKVKEIQPTLDANLARTAMRLFAALLDDNKPTVQEEEPAYLNIPGLVIGPPAADLSRIEGIFVFAVIWSVGATGDTDGRTAFDGFFRTLLAGGALEKDLQELVPVDAPKLVSKPLPQERTIYDWTLSKAGDGWVPWESTLAEADIPPSARFSDIIVPTKDMARYTFLFDSAIRHGQSILFTGPTGTGKSTYINQHMVKGLPKNAWMPVFLTLSARTSAGAVQEQIEGRLDKRRRGVLGPPPGQTCLIFVDDLNMPAKETYGAQPPIELLRQFMDWGGWYARDNAFRTLADVQFVAAQGPPGGGRTFVTDRYLRHFNIVALSQVTNDALTTIFGTILNWHLDTGSFPSDVRNLSGNIIAATLAIYSQAVTSLLPTPAKSHYTFNLRDFARVIQGVMMMPGKAVPIGAEGQALYRRLWIHETLRVFHDRLVDKPDRSWLLTQVKAVTQEHLMSDFDKLMSRNKALVATEAEDQSQGLTLDHMRRCFFGNYTDPDAEPSARVYKEVQDVPALITTMEAYLTDHNGASKRPMSLAMFLFAVEHVSRLCRVLSQPGGHALLAGVGGSGRQSLTRLAAFVCGMDCFQVEISKSYGKAEWREDLKKVMRKAGGEGKPCVFLFSDTQIKDEAFVEDINNLLNAGEVPNMFPMDERMQVLEMVGAAALAQGAETAVEQWAYFTRACRANLHVVLCFSPIGGAFRERLRQNPSLVNCCTIDWFQEWPQDALEAVARKFLKDMPLQKQIQNKLVSLCHAIHCK</sequence>
<dbReference type="InterPro" id="IPR035699">
    <property type="entry name" value="AAA_6"/>
</dbReference>
<evidence type="ECO:0000256" key="3">
    <source>
        <dbReference type="ARBA" id="ARBA00022490"/>
    </source>
</evidence>
<evidence type="ECO:0000313" key="18">
    <source>
        <dbReference type="Proteomes" id="UP001485043"/>
    </source>
</evidence>
<dbReference type="FunFam" id="3.20.180.20:FF:000003">
    <property type="entry name" value="Dynein heavy chain 12, axonemal"/>
    <property type="match status" value="1"/>
</dbReference>
<dbReference type="Proteomes" id="UP001485043">
    <property type="component" value="Unassembled WGS sequence"/>
</dbReference>
<dbReference type="FunFam" id="3.40.50.300:FF:000044">
    <property type="entry name" value="Dynein heavy chain 5, axonemal"/>
    <property type="match status" value="1"/>
</dbReference>
<dbReference type="GO" id="GO:0005874">
    <property type="term" value="C:microtubule"/>
    <property type="evidence" value="ECO:0007669"/>
    <property type="project" value="UniProtKB-KW"/>
</dbReference>
<comment type="caution">
    <text evidence="17">The sequence shown here is derived from an EMBL/GenBank/DDBJ whole genome shotgun (WGS) entry which is preliminary data.</text>
</comment>
<feature type="domain" description="AAA+ ATPase" evidence="16">
    <location>
        <begin position="2001"/>
        <end position="2169"/>
    </location>
</feature>
<dbReference type="FunFam" id="1.20.140.100:FF:000004">
    <property type="entry name" value="Dynein axonemal heavy chain 6"/>
    <property type="match status" value="1"/>
</dbReference>
<dbReference type="FunFam" id="1.20.920.30:FF:000009">
    <property type="entry name" value="Dynein heavy chain 9"/>
    <property type="match status" value="1"/>
</dbReference>
<dbReference type="PANTHER" id="PTHR45703:SF35">
    <property type="entry name" value="DYNEIN HEAVY CHAIN"/>
    <property type="match status" value="1"/>
</dbReference>